<keyword evidence="8" id="KW-0902">Two-component regulatory system</keyword>
<evidence type="ECO:0000259" key="11">
    <source>
        <dbReference type="PROSITE" id="PS50112"/>
    </source>
</evidence>
<keyword evidence="13" id="KW-0548">Nucleotidyltransferase</keyword>
<evidence type="ECO:0000313" key="13">
    <source>
        <dbReference type="EMBL" id="MEL0628565.1"/>
    </source>
</evidence>
<dbReference type="Pfam" id="PF21623">
    <property type="entry name" value="HK_sensor_dom_bact"/>
    <property type="match status" value="1"/>
</dbReference>
<dbReference type="Gene3D" id="3.30.450.20">
    <property type="entry name" value="PAS domain"/>
    <property type="match status" value="3"/>
</dbReference>
<dbReference type="InterPro" id="IPR000014">
    <property type="entry name" value="PAS"/>
</dbReference>
<evidence type="ECO:0000256" key="8">
    <source>
        <dbReference type="ARBA" id="ARBA00023012"/>
    </source>
</evidence>
<keyword evidence="7" id="KW-0067">ATP-binding</keyword>
<gene>
    <name evidence="13" type="ORF">V6256_03000</name>
</gene>
<dbReference type="SMART" id="SM00267">
    <property type="entry name" value="GGDEF"/>
    <property type="match status" value="1"/>
</dbReference>
<protein>
    <recommendedName>
        <fullName evidence="2">diguanylate cyclase</fullName>
        <ecNumber evidence="2">2.7.7.65</ecNumber>
    </recommendedName>
</protein>
<keyword evidence="3" id="KW-0597">Phosphoprotein</keyword>
<dbReference type="NCBIfam" id="TIGR00229">
    <property type="entry name" value="sensory_box"/>
    <property type="match status" value="1"/>
</dbReference>
<evidence type="ECO:0000256" key="2">
    <source>
        <dbReference type="ARBA" id="ARBA00012528"/>
    </source>
</evidence>
<evidence type="ECO:0000256" key="6">
    <source>
        <dbReference type="ARBA" id="ARBA00022777"/>
    </source>
</evidence>
<dbReference type="InterPro" id="IPR029151">
    <property type="entry name" value="Sensor-like_sf"/>
</dbReference>
<accession>A0ABU9GMM9</accession>
<dbReference type="InterPro" id="IPR035965">
    <property type="entry name" value="PAS-like_dom_sf"/>
</dbReference>
<evidence type="ECO:0000313" key="14">
    <source>
        <dbReference type="Proteomes" id="UP001369082"/>
    </source>
</evidence>
<dbReference type="SMART" id="SM00091">
    <property type="entry name" value="PAS"/>
    <property type="match status" value="1"/>
</dbReference>
<dbReference type="InterPro" id="IPR050469">
    <property type="entry name" value="Diguanylate_Cyclase"/>
</dbReference>
<organism evidence="13 14">
    <name type="scientific">Psychromonas aquatilis</name>
    <dbReference type="NCBI Taxonomy" id="2005072"/>
    <lineage>
        <taxon>Bacteria</taxon>
        <taxon>Pseudomonadati</taxon>
        <taxon>Pseudomonadota</taxon>
        <taxon>Gammaproteobacteria</taxon>
        <taxon>Alteromonadales</taxon>
        <taxon>Psychromonadaceae</taxon>
        <taxon>Psychromonas</taxon>
    </lineage>
</organism>
<comment type="caution">
    <text evidence="13">The sequence shown here is derived from an EMBL/GenBank/DDBJ whole genome shotgun (WGS) entry which is preliminary data.</text>
</comment>
<dbReference type="Pfam" id="PF13426">
    <property type="entry name" value="PAS_9"/>
    <property type="match status" value="1"/>
</dbReference>
<keyword evidence="4 13" id="KW-0808">Transferase</keyword>
<reference evidence="13 14" key="1">
    <citation type="submission" date="2024-02" db="EMBL/GenBank/DDBJ databases">
        <title>Bacteria isolated from the canopy kelp, Nereocystis luetkeana.</title>
        <authorList>
            <person name="Pfister C.A."/>
            <person name="Younker I.T."/>
            <person name="Light S.H."/>
        </authorList>
    </citation>
    <scope>NUCLEOTIDE SEQUENCE [LARGE SCALE GENOMIC DNA]</scope>
    <source>
        <strain evidence="13 14">TI.1.05</strain>
    </source>
</reference>
<evidence type="ECO:0000256" key="7">
    <source>
        <dbReference type="ARBA" id="ARBA00022840"/>
    </source>
</evidence>
<keyword evidence="6" id="KW-0418">Kinase</keyword>
<dbReference type="InterPro" id="IPR043128">
    <property type="entry name" value="Rev_trsase/Diguanyl_cyclase"/>
</dbReference>
<dbReference type="SUPFAM" id="SSF55785">
    <property type="entry name" value="PYP-like sensor domain (PAS domain)"/>
    <property type="match status" value="1"/>
</dbReference>
<dbReference type="Pfam" id="PF00990">
    <property type="entry name" value="GGDEF"/>
    <property type="match status" value="1"/>
</dbReference>
<keyword evidence="14" id="KW-1185">Reference proteome</keyword>
<name>A0ABU9GMM9_9GAMM</name>
<dbReference type="PROSITE" id="PS50112">
    <property type="entry name" value="PAS"/>
    <property type="match status" value="1"/>
</dbReference>
<dbReference type="PROSITE" id="PS50887">
    <property type="entry name" value="GGDEF"/>
    <property type="match status" value="1"/>
</dbReference>
<dbReference type="Proteomes" id="UP001369082">
    <property type="component" value="Unassembled WGS sequence"/>
</dbReference>
<dbReference type="RefSeq" id="WP_341596576.1">
    <property type="nucleotide sequence ID" value="NZ_JBAKAZ010000007.1"/>
</dbReference>
<feature type="domain" description="PAS" evidence="11">
    <location>
        <begin position="383"/>
        <end position="446"/>
    </location>
</feature>
<dbReference type="Gene3D" id="3.30.70.270">
    <property type="match status" value="1"/>
</dbReference>
<dbReference type="EC" id="2.7.7.65" evidence="2"/>
<dbReference type="PANTHER" id="PTHR45138">
    <property type="entry name" value="REGULATORY COMPONENTS OF SENSORY TRANSDUCTION SYSTEM"/>
    <property type="match status" value="1"/>
</dbReference>
<comment type="catalytic activity">
    <reaction evidence="9">
        <text>2 GTP = 3',3'-c-di-GMP + 2 diphosphate</text>
        <dbReference type="Rhea" id="RHEA:24898"/>
        <dbReference type="ChEBI" id="CHEBI:33019"/>
        <dbReference type="ChEBI" id="CHEBI:37565"/>
        <dbReference type="ChEBI" id="CHEBI:58805"/>
        <dbReference type="EC" id="2.7.7.65"/>
    </reaction>
</comment>
<dbReference type="EMBL" id="JBAKAZ010000007">
    <property type="protein sequence ID" value="MEL0628565.1"/>
    <property type="molecule type" value="Genomic_DNA"/>
</dbReference>
<dbReference type="NCBIfam" id="TIGR00254">
    <property type="entry name" value="GGDEF"/>
    <property type="match status" value="1"/>
</dbReference>
<feature type="transmembrane region" description="Helical" evidence="10">
    <location>
        <begin position="350"/>
        <end position="369"/>
    </location>
</feature>
<dbReference type="InterPro" id="IPR000160">
    <property type="entry name" value="GGDEF_dom"/>
</dbReference>
<dbReference type="SUPFAM" id="SSF103190">
    <property type="entry name" value="Sensory domain-like"/>
    <property type="match status" value="2"/>
</dbReference>
<evidence type="ECO:0000256" key="4">
    <source>
        <dbReference type="ARBA" id="ARBA00022679"/>
    </source>
</evidence>
<evidence type="ECO:0000256" key="3">
    <source>
        <dbReference type="ARBA" id="ARBA00022553"/>
    </source>
</evidence>
<sequence length="676" mass="77697">MHQKQLSDIPVVNNKLNWQRVTKRFLAFYTFIAVILAASIYTVFKNYTNNLEKKIMLHEEVFIASTKQSLQTEIQTQLRVMEMTTKSPLFARFIEKPSQQNREHLSVLFKNLSSTFTRFNQVRLLSLDGLERIRVDYDDGQARVIPQEGLQDKQKRNYYKESKTLKVGEVFISAIELNEEHGQIEIPYKPVIRFVTLINDSHNKPAGYFVINYLATDLLNDFRAKMKLRIEGQGMLIDPQGYWISNHQRSNEWGGSLPDVEYKFEDLYPEAWETVRDNESGLFKTDKGLFRHVSIKPFGTNSISQKTKDEQKRFHILDKSKKINDWKLIIFLPNGVIEEASFFYAPAGRVILTALFVFTAAILLLLLILQEQKRRKYTYDALIKDQLTDLYENAPCGYHSLDKNGTIIKINKTELEWLGYTKEEVLGKNFASFLTPKSKETFTNFLISLKSQSKIEGVVLEIQCKQNHTFFVSTSATSISGNGHFAVARTSSFNITDRIILERKLAYIANTDELTNMSNRRHFFKRAEPEFASEKSLYLFMIDADHFKHINDQYGHDVGDNVLKMIAKTMQSSLSEAALKARLGGEEFVVLLPDVNADEAYLAAEKLRAEMENSITYLANSEQEIKITISIGVAARRYQSESIDEVLKHADEALYTAKSTGRNKVIFAKHVIEGSY</sequence>
<evidence type="ECO:0000256" key="1">
    <source>
        <dbReference type="ARBA" id="ARBA00004370"/>
    </source>
</evidence>
<dbReference type="InterPro" id="IPR029787">
    <property type="entry name" value="Nucleotide_cyclase"/>
</dbReference>
<dbReference type="GO" id="GO:0052621">
    <property type="term" value="F:diguanylate cyclase activity"/>
    <property type="evidence" value="ECO:0007669"/>
    <property type="project" value="UniProtKB-EC"/>
</dbReference>
<dbReference type="PANTHER" id="PTHR45138:SF9">
    <property type="entry name" value="DIGUANYLATE CYCLASE DGCM-RELATED"/>
    <property type="match status" value="1"/>
</dbReference>
<evidence type="ECO:0000256" key="5">
    <source>
        <dbReference type="ARBA" id="ARBA00022741"/>
    </source>
</evidence>
<keyword evidence="10" id="KW-0472">Membrane</keyword>
<proteinExistence type="predicted"/>
<feature type="domain" description="GGDEF" evidence="12">
    <location>
        <begin position="535"/>
        <end position="670"/>
    </location>
</feature>
<evidence type="ECO:0000256" key="10">
    <source>
        <dbReference type="SAM" id="Phobius"/>
    </source>
</evidence>
<evidence type="ECO:0000259" key="12">
    <source>
        <dbReference type="PROSITE" id="PS50887"/>
    </source>
</evidence>
<comment type="subcellular location">
    <subcellularLocation>
        <location evidence="1">Membrane</location>
    </subcellularLocation>
</comment>
<dbReference type="CDD" id="cd01949">
    <property type="entry name" value="GGDEF"/>
    <property type="match status" value="1"/>
</dbReference>
<dbReference type="InterPro" id="IPR048760">
    <property type="entry name" value="VP0354-like_sensor_dom"/>
</dbReference>
<dbReference type="SUPFAM" id="SSF55073">
    <property type="entry name" value="Nucleotide cyclase"/>
    <property type="match status" value="1"/>
</dbReference>
<keyword evidence="10" id="KW-0812">Transmembrane</keyword>
<feature type="transmembrane region" description="Helical" evidence="10">
    <location>
        <begin position="25"/>
        <end position="44"/>
    </location>
</feature>
<evidence type="ECO:0000256" key="9">
    <source>
        <dbReference type="ARBA" id="ARBA00034247"/>
    </source>
</evidence>
<dbReference type="CDD" id="cd00130">
    <property type="entry name" value="PAS"/>
    <property type="match status" value="1"/>
</dbReference>
<keyword evidence="5" id="KW-0547">Nucleotide-binding</keyword>
<keyword evidence="10" id="KW-1133">Transmembrane helix</keyword>